<evidence type="ECO:0000256" key="1">
    <source>
        <dbReference type="SAM" id="Phobius"/>
    </source>
</evidence>
<feature type="transmembrane region" description="Helical" evidence="1">
    <location>
        <begin position="17"/>
        <end position="35"/>
    </location>
</feature>
<keyword evidence="1" id="KW-0812">Transmembrane</keyword>
<name>A0ABR0AMS6_9CRUS</name>
<dbReference type="Proteomes" id="UP001234178">
    <property type="component" value="Unassembled WGS sequence"/>
</dbReference>
<gene>
    <name evidence="2" type="ORF">OUZ56_015417</name>
</gene>
<keyword evidence="1" id="KW-0472">Membrane</keyword>
<evidence type="ECO:0000313" key="2">
    <source>
        <dbReference type="EMBL" id="KAK4026419.1"/>
    </source>
</evidence>
<proteinExistence type="predicted"/>
<comment type="caution">
    <text evidence="2">The sequence shown here is derived from an EMBL/GenBank/DDBJ whole genome shotgun (WGS) entry which is preliminary data.</text>
</comment>
<reference evidence="2 3" key="1">
    <citation type="journal article" date="2023" name="Nucleic Acids Res.">
        <title>The hologenome of Daphnia magna reveals possible DNA methylation and microbiome-mediated evolution of the host genome.</title>
        <authorList>
            <person name="Chaturvedi A."/>
            <person name="Li X."/>
            <person name="Dhandapani V."/>
            <person name="Marshall H."/>
            <person name="Kissane S."/>
            <person name="Cuenca-Cambronero M."/>
            <person name="Asole G."/>
            <person name="Calvet F."/>
            <person name="Ruiz-Romero M."/>
            <person name="Marangio P."/>
            <person name="Guigo R."/>
            <person name="Rago D."/>
            <person name="Mirbahai L."/>
            <person name="Eastwood N."/>
            <person name="Colbourne J.K."/>
            <person name="Zhou J."/>
            <person name="Mallon E."/>
            <person name="Orsini L."/>
        </authorList>
    </citation>
    <scope>NUCLEOTIDE SEQUENCE [LARGE SCALE GENOMIC DNA]</scope>
    <source>
        <strain evidence="2">LRV0_1</strain>
    </source>
</reference>
<protein>
    <submittedName>
        <fullName evidence="2">Uncharacterized protein</fullName>
    </submittedName>
</protein>
<keyword evidence="1" id="KW-1133">Transmembrane helix</keyword>
<accession>A0ABR0AMS6</accession>
<organism evidence="2 3">
    <name type="scientific">Daphnia magna</name>
    <dbReference type="NCBI Taxonomy" id="35525"/>
    <lineage>
        <taxon>Eukaryota</taxon>
        <taxon>Metazoa</taxon>
        <taxon>Ecdysozoa</taxon>
        <taxon>Arthropoda</taxon>
        <taxon>Crustacea</taxon>
        <taxon>Branchiopoda</taxon>
        <taxon>Diplostraca</taxon>
        <taxon>Cladocera</taxon>
        <taxon>Anomopoda</taxon>
        <taxon>Daphniidae</taxon>
        <taxon>Daphnia</taxon>
    </lineage>
</organism>
<evidence type="ECO:0000313" key="3">
    <source>
        <dbReference type="Proteomes" id="UP001234178"/>
    </source>
</evidence>
<keyword evidence="3" id="KW-1185">Reference proteome</keyword>
<dbReference type="EMBL" id="JAOYFB010000038">
    <property type="protein sequence ID" value="KAK4026419.1"/>
    <property type="molecule type" value="Genomic_DNA"/>
</dbReference>
<sequence length="323" mass="37433">MGLLEGRITNSLRSRNSVLTVVTFLGLVAIFVWYGPSRQQDNSLAEPQFQISRPIQSTCSYHADVRGPNQRVIGYSIYGDLSNPDVVRKYLTPFKETLKVIPQIYPGWIVRVYHNLTNEDARNWEMLQSVVDLEQNRHVDLCNAAEIVNIRKLGDIFAMTWRWLPLLDSMVDTLMSRDSDSRIIPREEDAVREWLASDRMFHIMRDHPWHCRFIVGCCWGVKISQDRPTIFTAAETLFSENHQHVYDYDQKLLDRLVWPIAKTNLVAHDSYCCETIGFSQPFPTKRQSGLFIGYRAVPSEELRGPCPEKCRPQNVTSSDWNYC</sequence>